<gene>
    <name evidence="3" type="ORF">FC80_GL001346</name>
</gene>
<dbReference type="GO" id="GO:0005886">
    <property type="term" value="C:plasma membrane"/>
    <property type="evidence" value="ECO:0007669"/>
    <property type="project" value="TreeGrafter"/>
</dbReference>
<keyword evidence="4" id="KW-1185">Reference proteome</keyword>
<dbReference type="RefSeq" id="WP_083486950.1">
    <property type="nucleotide sequence ID" value="NZ_AYZE01000015.1"/>
</dbReference>
<dbReference type="InterPro" id="IPR051599">
    <property type="entry name" value="Cell_Envelope_Assoc"/>
</dbReference>
<comment type="caution">
    <text evidence="3">The sequence shown here is derived from an EMBL/GenBank/DDBJ whole genome shotgun (WGS) entry which is preliminary data.</text>
</comment>
<dbReference type="PATRIC" id="fig|1423729.3.peg.1367"/>
<protein>
    <submittedName>
        <fullName evidence="3">Integral membrane protein</fullName>
    </submittedName>
</protein>
<feature type="transmembrane region" description="Helical" evidence="1">
    <location>
        <begin position="6"/>
        <end position="27"/>
    </location>
</feature>
<organism evidence="3 4">
    <name type="scientific">Liquorilactobacillus cacaonum DSM 21116</name>
    <dbReference type="NCBI Taxonomy" id="1423729"/>
    <lineage>
        <taxon>Bacteria</taxon>
        <taxon>Bacillati</taxon>
        <taxon>Bacillota</taxon>
        <taxon>Bacilli</taxon>
        <taxon>Lactobacillales</taxon>
        <taxon>Lactobacillaceae</taxon>
        <taxon>Liquorilactobacillus</taxon>
    </lineage>
</organism>
<dbReference type="EMBL" id="AYZE01000015">
    <property type="protein sequence ID" value="KRM90442.1"/>
    <property type="molecule type" value="Genomic_DNA"/>
</dbReference>
<dbReference type="InterPro" id="IPR003848">
    <property type="entry name" value="DUF218"/>
</dbReference>
<dbReference type="STRING" id="1423729.FC80_GL001346"/>
<keyword evidence="1" id="KW-0812">Transmembrane</keyword>
<dbReference type="AlphaFoldDB" id="A0A0R2CGK4"/>
<feature type="transmembrane region" description="Helical" evidence="1">
    <location>
        <begin position="66"/>
        <end position="92"/>
    </location>
</feature>
<feature type="domain" description="DUF218" evidence="2">
    <location>
        <begin position="175"/>
        <end position="324"/>
    </location>
</feature>
<dbReference type="PANTHER" id="PTHR30336">
    <property type="entry name" value="INNER MEMBRANE PROTEIN, PROBABLE PERMEASE"/>
    <property type="match status" value="1"/>
</dbReference>
<evidence type="ECO:0000256" key="1">
    <source>
        <dbReference type="SAM" id="Phobius"/>
    </source>
</evidence>
<name>A0A0R2CGK4_9LACO</name>
<dbReference type="GO" id="GO:0000270">
    <property type="term" value="P:peptidoglycan metabolic process"/>
    <property type="evidence" value="ECO:0007669"/>
    <property type="project" value="TreeGrafter"/>
</dbReference>
<dbReference type="PANTHER" id="PTHR30336:SF18">
    <property type="entry name" value="MEMBRANE PROTEIN"/>
    <property type="match status" value="1"/>
</dbReference>
<evidence type="ECO:0000313" key="4">
    <source>
        <dbReference type="Proteomes" id="UP000051131"/>
    </source>
</evidence>
<proteinExistence type="predicted"/>
<keyword evidence="1" id="KW-0472">Membrane</keyword>
<keyword evidence="1" id="KW-1133">Transmembrane helix</keyword>
<feature type="transmembrane region" description="Helical" evidence="1">
    <location>
        <begin position="39"/>
        <end position="60"/>
    </location>
</feature>
<dbReference type="OrthoDB" id="9782395at2"/>
<feature type="transmembrane region" description="Helical" evidence="1">
    <location>
        <begin position="139"/>
        <end position="164"/>
    </location>
</feature>
<dbReference type="Gene3D" id="3.40.50.620">
    <property type="entry name" value="HUPs"/>
    <property type="match status" value="1"/>
</dbReference>
<reference evidence="3 4" key="1">
    <citation type="journal article" date="2015" name="Genome Announc.">
        <title>Expanding the biotechnology potential of lactobacilli through comparative genomics of 213 strains and associated genera.</title>
        <authorList>
            <person name="Sun Z."/>
            <person name="Harris H.M."/>
            <person name="McCann A."/>
            <person name="Guo C."/>
            <person name="Argimon S."/>
            <person name="Zhang W."/>
            <person name="Yang X."/>
            <person name="Jeffery I.B."/>
            <person name="Cooney J.C."/>
            <person name="Kagawa T.F."/>
            <person name="Liu W."/>
            <person name="Song Y."/>
            <person name="Salvetti E."/>
            <person name="Wrobel A."/>
            <person name="Rasinkangas P."/>
            <person name="Parkhill J."/>
            <person name="Rea M.C."/>
            <person name="O'Sullivan O."/>
            <person name="Ritari J."/>
            <person name="Douillard F.P."/>
            <person name="Paul Ross R."/>
            <person name="Yang R."/>
            <person name="Briner A.E."/>
            <person name="Felis G.E."/>
            <person name="de Vos W.M."/>
            <person name="Barrangou R."/>
            <person name="Klaenhammer T.R."/>
            <person name="Caufield P.W."/>
            <person name="Cui Y."/>
            <person name="Zhang H."/>
            <person name="O'Toole P.W."/>
        </authorList>
    </citation>
    <scope>NUCLEOTIDE SEQUENCE [LARGE SCALE GENOMIC DNA]</scope>
    <source>
        <strain evidence="3 4">DSM 21116</strain>
    </source>
</reference>
<feature type="transmembrane region" description="Helical" evidence="1">
    <location>
        <begin position="331"/>
        <end position="354"/>
    </location>
</feature>
<feature type="transmembrane region" description="Helical" evidence="1">
    <location>
        <begin position="104"/>
        <end position="127"/>
    </location>
</feature>
<dbReference type="Pfam" id="PF02698">
    <property type="entry name" value="DUF218"/>
    <property type="match status" value="1"/>
</dbReference>
<accession>A0A0R2CGK4</accession>
<dbReference type="InterPro" id="IPR014729">
    <property type="entry name" value="Rossmann-like_a/b/a_fold"/>
</dbReference>
<dbReference type="Proteomes" id="UP000051131">
    <property type="component" value="Unassembled WGS sequence"/>
</dbReference>
<dbReference type="CDD" id="cd06259">
    <property type="entry name" value="YdcF-like"/>
    <property type="match status" value="1"/>
</dbReference>
<evidence type="ECO:0000313" key="3">
    <source>
        <dbReference type="EMBL" id="KRM90442.1"/>
    </source>
</evidence>
<evidence type="ECO:0000259" key="2">
    <source>
        <dbReference type="Pfam" id="PF02698"/>
    </source>
</evidence>
<dbReference type="GO" id="GO:0043164">
    <property type="term" value="P:Gram-negative-bacterium-type cell wall biogenesis"/>
    <property type="evidence" value="ECO:0007669"/>
    <property type="project" value="TreeGrafter"/>
</dbReference>
<sequence length="355" mass="39467">MQFNMGTLMVITSWLALAIMGGVLVISLKKNKFRLLNGILGNMFLIISGITVVLTVMYSQVVWLEYGILILAIIILIPVLITYLSLGFLLLWNAIIVWRKESHTLGNMLTLFLGILVIISPLIFRGIRAILPGPIAETIISSALLVVMYCIFWLLSFITSFLITRLLPPKLDKKYIIVLGAGLLDGKRVSPLLASRIMKAKEFCEQQLKKSSIKPIIIFSGGQGSDEKVPEGIAMKEYAIEHGMQDLELIAEINSKNTYQNMLFSKKIIEAKGLPLDSGIFSTSDYHTFRAAGYARYVGLNIDGIGAKTSKFFIPNAFIREYIAILMQHKLFHLVTLVVLLFANIGLAVLDAIIN</sequence>